<dbReference type="AlphaFoldDB" id="A0AAD4D157"/>
<name>A0AAD4D157_9FUNG</name>
<reference evidence="1" key="1">
    <citation type="journal article" date="2020" name="Fungal Divers.">
        <title>Resolving the Mortierellaceae phylogeny through synthesis of multi-gene phylogenetics and phylogenomics.</title>
        <authorList>
            <person name="Vandepol N."/>
            <person name="Liber J."/>
            <person name="Desiro A."/>
            <person name="Na H."/>
            <person name="Kennedy M."/>
            <person name="Barry K."/>
            <person name="Grigoriev I.V."/>
            <person name="Miller A.N."/>
            <person name="O'Donnell K."/>
            <person name="Stajich J.E."/>
            <person name="Bonito G."/>
        </authorList>
    </citation>
    <scope>NUCLEOTIDE SEQUENCE</scope>
    <source>
        <strain evidence="1">NRRL 28262</strain>
    </source>
</reference>
<organism evidence="1 2">
    <name type="scientific">Linnemannia exigua</name>
    <dbReference type="NCBI Taxonomy" id="604196"/>
    <lineage>
        <taxon>Eukaryota</taxon>
        <taxon>Fungi</taxon>
        <taxon>Fungi incertae sedis</taxon>
        <taxon>Mucoromycota</taxon>
        <taxon>Mortierellomycotina</taxon>
        <taxon>Mortierellomycetes</taxon>
        <taxon>Mortierellales</taxon>
        <taxon>Mortierellaceae</taxon>
        <taxon>Linnemannia</taxon>
    </lineage>
</organism>
<evidence type="ECO:0000313" key="2">
    <source>
        <dbReference type="Proteomes" id="UP001194580"/>
    </source>
</evidence>
<feature type="non-terminal residue" evidence="1">
    <location>
        <position position="143"/>
    </location>
</feature>
<gene>
    <name evidence="1" type="ORF">BGZ95_006216</name>
</gene>
<accession>A0AAD4D157</accession>
<dbReference type="EMBL" id="JAAAIL010002899">
    <property type="protein sequence ID" value="KAG0253752.1"/>
    <property type="molecule type" value="Genomic_DNA"/>
</dbReference>
<protein>
    <submittedName>
        <fullName evidence="1">Uncharacterized protein</fullName>
    </submittedName>
</protein>
<evidence type="ECO:0000313" key="1">
    <source>
        <dbReference type="EMBL" id="KAG0253752.1"/>
    </source>
</evidence>
<comment type="caution">
    <text evidence="1">The sequence shown here is derived from an EMBL/GenBank/DDBJ whole genome shotgun (WGS) entry which is preliminary data.</text>
</comment>
<sequence>MLPDTQLALYKNAMHVRELHVIHKKLYKTLFPSRQHTGKIVLSKVEPASSEGTCTVGPFTNLRILELQYLRPLRQYEFDEGIFEIVRQNPGLRRLRIGIEMEPTALFSLVTEHAPNLQELDIDIHWRGDVKALLDNLPQRLRT</sequence>
<keyword evidence="2" id="KW-1185">Reference proteome</keyword>
<proteinExistence type="predicted"/>
<dbReference type="Proteomes" id="UP001194580">
    <property type="component" value="Unassembled WGS sequence"/>
</dbReference>